<dbReference type="InterPro" id="IPR006665">
    <property type="entry name" value="OmpA-like"/>
</dbReference>
<dbReference type="AlphaFoldDB" id="A0A9W6KNL6"/>
<dbReference type="Gene3D" id="3.30.1330.60">
    <property type="entry name" value="OmpA-like domain"/>
    <property type="match status" value="1"/>
</dbReference>
<dbReference type="Proteomes" id="UP001143480">
    <property type="component" value="Unassembled WGS sequence"/>
</dbReference>
<dbReference type="PANTHER" id="PTHR30329:SF21">
    <property type="entry name" value="LIPOPROTEIN YIAD-RELATED"/>
    <property type="match status" value="1"/>
</dbReference>
<dbReference type="CDD" id="cd07185">
    <property type="entry name" value="OmpA_C-like"/>
    <property type="match status" value="1"/>
</dbReference>
<comment type="caution">
    <text evidence="7">The sequence shown here is derived from an EMBL/GenBank/DDBJ whole genome shotgun (WGS) entry which is preliminary data.</text>
</comment>
<dbReference type="Pfam" id="PF00691">
    <property type="entry name" value="OmpA"/>
    <property type="match status" value="1"/>
</dbReference>
<comment type="subcellular location">
    <subcellularLocation>
        <location evidence="1">Cell outer membrane</location>
    </subcellularLocation>
</comment>
<evidence type="ECO:0000256" key="3">
    <source>
        <dbReference type="ARBA" id="ARBA00023237"/>
    </source>
</evidence>
<dbReference type="GO" id="GO:0009279">
    <property type="term" value="C:cell outer membrane"/>
    <property type="evidence" value="ECO:0007669"/>
    <property type="project" value="UniProtKB-SubCell"/>
</dbReference>
<dbReference type="InterPro" id="IPR050330">
    <property type="entry name" value="Bact_OuterMem_StrucFunc"/>
</dbReference>
<dbReference type="SUPFAM" id="SSF103088">
    <property type="entry name" value="OmpA-like"/>
    <property type="match status" value="1"/>
</dbReference>
<protein>
    <recommendedName>
        <fullName evidence="6">OmpA-like domain-containing protein</fullName>
    </recommendedName>
</protein>
<evidence type="ECO:0000256" key="2">
    <source>
        <dbReference type="ARBA" id="ARBA00023136"/>
    </source>
</evidence>
<reference evidence="7" key="1">
    <citation type="journal article" date="2014" name="Int. J. Syst. Evol. Microbiol.">
        <title>Complete genome sequence of Corynebacterium casei LMG S-19264T (=DSM 44701T), isolated from a smear-ripened cheese.</title>
        <authorList>
            <consortium name="US DOE Joint Genome Institute (JGI-PGF)"/>
            <person name="Walter F."/>
            <person name="Albersmeier A."/>
            <person name="Kalinowski J."/>
            <person name="Ruckert C."/>
        </authorList>
    </citation>
    <scope>NUCLEOTIDE SEQUENCE</scope>
    <source>
        <strain evidence="7">VKM Ac-1321</strain>
    </source>
</reference>
<sequence length="407" mass="43218">MKSRILAGLPILLIAGLLSGGCGRFLGDDDPEPTDRCAELLKEPTQDSKPTGVTVLLADGSASAFARPDADKRSDWGAELAGRLPTDGGGLVAIGVFGGAVEWKTQVVTPAKSRDAQRTELDFTDMRKCLTTNLSDAMKAVPSLPQSDILRALAEGAEYVRKWSGPKSLYLATDGLSNTGCADLRAASIGDTSEIPQIVSGCAAEIPKLDDSYTVTLLGVGNAAPGWSDIKTPQRTWIAALWKALCDASKAKCQTPDTAKPKTSDLSGVKPAADNDVTMPAIKVVTDGPTVVTVPASLLFDVDKFTLAPGRSQDVLQEIFKNLAGLHPKRIEVAGHTDSTGTPEHNRDLSRKRAETVAGELRAQNFPNVTTNGYASDRPACTPEYKEGKPDRIAMACNRRVEIIAYT</sequence>
<evidence type="ECO:0000313" key="8">
    <source>
        <dbReference type="Proteomes" id="UP001143480"/>
    </source>
</evidence>
<feature type="domain" description="OmpA-like" evidence="6">
    <location>
        <begin position="287"/>
        <end position="407"/>
    </location>
</feature>
<dbReference type="RefSeq" id="WP_261961764.1">
    <property type="nucleotide sequence ID" value="NZ_CP073797.1"/>
</dbReference>
<proteinExistence type="predicted"/>
<dbReference type="PRINTS" id="PR01021">
    <property type="entry name" value="OMPADOMAIN"/>
</dbReference>
<evidence type="ECO:0000256" key="4">
    <source>
        <dbReference type="PROSITE-ProRule" id="PRU00473"/>
    </source>
</evidence>
<evidence type="ECO:0000313" key="7">
    <source>
        <dbReference type="EMBL" id="GLL05342.1"/>
    </source>
</evidence>
<accession>A0A9W6KNL6</accession>
<keyword evidence="3" id="KW-0998">Cell outer membrane</keyword>
<gene>
    <name evidence="7" type="ORF">GCM10017581_070890</name>
</gene>
<keyword evidence="8" id="KW-1185">Reference proteome</keyword>
<dbReference type="InterPro" id="IPR036737">
    <property type="entry name" value="OmpA-like_sf"/>
</dbReference>
<dbReference type="PANTHER" id="PTHR30329">
    <property type="entry name" value="STATOR ELEMENT OF FLAGELLAR MOTOR COMPLEX"/>
    <property type="match status" value="1"/>
</dbReference>
<dbReference type="InterPro" id="IPR006664">
    <property type="entry name" value="OMP_bac"/>
</dbReference>
<dbReference type="EMBL" id="BSFP01000056">
    <property type="protein sequence ID" value="GLL05342.1"/>
    <property type="molecule type" value="Genomic_DNA"/>
</dbReference>
<evidence type="ECO:0000256" key="1">
    <source>
        <dbReference type="ARBA" id="ARBA00004442"/>
    </source>
</evidence>
<feature type="region of interest" description="Disordered" evidence="5">
    <location>
        <begin position="333"/>
        <end position="352"/>
    </location>
</feature>
<reference evidence="7" key="2">
    <citation type="submission" date="2023-01" db="EMBL/GenBank/DDBJ databases">
        <authorList>
            <person name="Sun Q."/>
            <person name="Evtushenko L."/>
        </authorList>
    </citation>
    <scope>NUCLEOTIDE SEQUENCE</scope>
    <source>
        <strain evidence="7">VKM Ac-1321</strain>
    </source>
</reference>
<organism evidence="7 8">
    <name type="scientific">Dactylosporangium matsuzakiense</name>
    <dbReference type="NCBI Taxonomy" id="53360"/>
    <lineage>
        <taxon>Bacteria</taxon>
        <taxon>Bacillati</taxon>
        <taxon>Actinomycetota</taxon>
        <taxon>Actinomycetes</taxon>
        <taxon>Micromonosporales</taxon>
        <taxon>Micromonosporaceae</taxon>
        <taxon>Dactylosporangium</taxon>
    </lineage>
</organism>
<keyword evidence="2 4" id="KW-0472">Membrane</keyword>
<evidence type="ECO:0000259" key="6">
    <source>
        <dbReference type="PROSITE" id="PS51123"/>
    </source>
</evidence>
<evidence type="ECO:0000256" key="5">
    <source>
        <dbReference type="SAM" id="MobiDB-lite"/>
    </source>
</evidence>
<dbReference type="PROSITE" id="PS51123">
    <property type="entry name" value="OMPA_2"/>
    <property type="match status" value="1"/>
</dbReference>
<name>A0A9W6KNL6_9ACTN</name>
<dbReference type="PROSITE" id="PS51257">
    <property type="entry name" value="PROKAR_LIPOPROTEIN"/>
    <property type="match status" value="1"/>
</dbReference>